<dbReference type="Gene3D" id="2.40.30.170">
    <property type="match status" value="1"/>
</dbReference>
<dbReference type="OrthoDB" id="250565at2"/>
<dbReference type="InterPro" id="IPR050465">
    <property type="entry name" value="UPF0194_transport"/>
</dbReference>
<keyword evidence="4" id="KW-0812">Transmembrane</keyword>
<evidence type="ECO:0000256" key="3">
    <source>
        <dbReference type="SAM" id="Coils"/>
    </source>
</evidence>
<feature type="coiled-coil region" evidence="3">
    <location>
        <begin position="133"/>
        <end position="249"/>
    </location>
</feature>
<dbReference type="Gene3D" id="2.40.50.100">
    <property type="match status" value="2"/>
</dbReference>
<protein>
    <submittedName>
        <fullName evidence="6">MFP transporter</fullName>
    </submittedName>
</protein>
<dbReference type="STRING" id="1305675.BFG57_14335"/>
<keyword evidence="4" id="KW-1133">Transmembrane helix</keyword>
<dbReference type="Pfam" id="PF25881">
    <property type="entry name" value="HH_YBHG"/>
    <property type="match status" value="1"/>
</dbReference>
<organism evidence="6 7">
    <name type="scientific">Bacillus solimangrovi</name>
    <dbReference type="NCBI Taxonomy" id="1305675"/>
    <lineage>
        <taxon>Bacteria</taxon>
        <taxon>Bacillati</taxon>
        <taxon>Bacillota</taxon>
        <taxon>Bacilli</taxon>
        <taxon>Bacillales</taxon>
        <taxon>Bacillaceae</taxon>
        <taxon>Bacillus</taxon>
    </lineage>
</organism>
<evidence type="ECO:0000259" key="5">
    <source>
        <dbReference type="Pfam" id="PF25881"/>
    </source>
</evidence>
<evidence type="ECO:0000256" key="2">
    <source>
        <dbReference type="ARBA" id="ARBA00023054"/>
    </source>
</evidence>
<evidence type="ECO:0000256" key="4">
    <source>
        <dbReference type="SAM" id="Phobius"/>
    </source>
</evidence>
<name>A0A1E5LFT4_9BACI</name>
<dbReference type="SUPFAM" id="SSF111369">
    <property type="entry name" value="HlyD-like secretion proteins"/>
    <property type="match status" value="2"/>
</dbReference>
<dbReference type="AlphaFoldDB" id="A0A1E5LFT4"/>
<gene>
    <name evidence="6" type="ORF">BFG57_14335</name>
</gene>
<dbReference type="PANTHER" id="PTHR32347">
    <property type="entry name" value="EFFLUX SYSTEM COMPONENT YKNX-RELATED"/>
    <property type="match status" value="1"/>
</dbReference>
<comment type="subcellular location">
    <subcellularLocation>
        <location evidence="1">Cell envelope</location>
    </subcellularLocation>
</comment>
<reference evidence="6 7" key="1">
    <citation type="submission" date="2016-08" db="EMBL/GenBank/DDBJ databases">
        <title>Genome of Bacillus solimangrovi GH2-4.</title>
        <authorList>
            <person name="Lim S."/>
            <person name="Kim B.-C."/>
        </authorList>
    </citation>
    <scope>NUCLEOTIDE SEQUENCE [LARGE SCALE GENOMIC DNA]</scope>
    <source>
        <strain evidence="6 7">GH2-4</strain>
    </source>
</reference>
<comment type="caution">
    <text evidence="6">The sequence shown here is derived from an EMBL/GenBank/DDBJ whole genome shotgun (WGS) entry which is preliminary data.</text>
</comment>
<keyword evidence="2 3" id="KW-0175">Coiled coil</keyword>
<feature type="transmembrane region" description="Helical" evidence="4">
    <location>
        <begin position="7"/>
        <end position="28"/>
    </location>
</feature>
<proteinExistence type="predicted"/>
<keyword evidence="7" id="KW-1185">Reference proteome</keyword>
<keyword evidence="4" id="KW-0472">Membrane</keyword>
<evidence type="ECO:0000313" key="6">
    <source>
        <dbReference type="EMBL" id="OEH92948.1"/>
    </source>
</evidence>
<evidence type="ECO:0000313" key="7">
    <source>
        <dbReference type="Proteomes" id="UP000095209"/>
    </source>
</evidence>
<dbReference type="EMBL" id="MJEH01000020">
    <property type="protein sequence ID" value="OEH92948.1"/>
    <property type="molecule type" value="Genomic_DNA"/>
</dbReference>
<dbReference type="RefSeq" id="WP_069717030.1">
    <property type="nucleotide sequence ID" value="NZ_MJEH01000020.1"/>
</dbReference>
<evidence type="ECO:0000256" key="1">
    <source>
        <dbReference type="ARBA" id="ARBA00004196"/>
    </source>
</evidence>
<dbReference type="Gene3D" id="1.10.287.470">
    <property type="entry name" value="Helix hairpin bin"/>
    <property type="match status" value="1"/>
</dbReference>
<feature type="domain" description="YbhG-like alpha-helical hairpin" evidence="5">
    <location>
        <begin position="130"/>
        <end position="247"/>
    </location>
</feature>
<dbReference type="InterPro" id="IPR059052">
    <property type="entry name" value="HH_YbhG-like"/>
</dbReference>
<dbReference type="Proteomes" id="UP000095209">
    <property type="component" value="Unassembled WGS sequence"/>
</dbReference>
<accession>A0A1E5LFT4</accession>
<dbReference type="GO" id="GO:0042597">
    <property type="term" value="C:periplasmic space"/>
    <property type="evidence" value="ECO:0007669"/>
    <property type="project" value="UniProtKB-SubCell"/>
</dbReference>
<sequence length="427" mass="45504">MKHLRWIVFSVMAVLIGIGATLVAVNSVESSTGSTLSQPTAYLEADTVDASFKIGGRITEILVEEGEPVKKGQVIARLESKELESKVAQAEAAVALTQGKVAEANAAKQAAQALQVKGQNAVNVTSSTTDKQVQQAEAVVKAAEAKVRALESGARPEEKNQLNSKLVATEEAFKIAEKNYNSMQEVYNEGAISQFQLDEAKIQYETAKAEYEAVKEQQAMAESGRTEEVEGAKAQLEQAKAALALAQAARGEVSILQQDVATAGAQVQQAQSAITSAEASEQQALAALNEAKTYLSYSELKAPTDGVIVSQSAQLGELVNTGYPIFTLESNEKRWAKFYFPEDEITDLSVGDAVTVSIPALDQTTKGVIKVISPVADFATKKASQSAGELDVRSFSVKVEFTSLPDKTSTGMTMQWIGKQNGESNAN</sequence>
<dbReference type="PRINTS" id="PR01490">
    <property type="entry name" value="RTXTOXIND"/>
</dbReference>
<dbReference type="PANTHER" id="PTHR32347:SF29">
    <property type="entry name" value="UPF0194 MEMBRANE PROTEIN YBHG"/>
    <property type="match status" value="1"/>
</dbReference>